<feature type="transmembrane region" description="Helical" evidence="5">
    <location>
        <begin position="20"/>
        <end position="40"/>
    </location>
</feature>
<comment type="subcellular location">
    <subcellularLocation>
        <location evidence="5">Cell inner membrane</location>
        <topology evidence="5">Multi-pass membrane protein</topology>
    </subcellularLocation>
</comment>
<comment type="caution">
    <text evidence="6">The sequence shown here is derived from an EMBL/GenBank/DDBJ whole genome shotgun (WGS) entry which is preliminary data.</text>
</comment>
<dbReference type="PANTHER" id="PTHR36917">
    <property type="entry name" value="INTRACELLULAR SEPTATION PROTEIN A-RELATED"/>
    <property type="match status" value="1"/>
</dbReference>
<dbReference type="Pfam" id="PF04279">
    <property type="entry name" value="IspA"/>
    <property type="match status" value="1"/>
</dbReference>
<organism evidence="6 7">
    <name type="scientific">Maritimibacter harenae</name>
    <dbReference type="NCBI Taxonomy" id="2606218"/>
    <lineage>
        <taxon>Bacteria</taxon>
        <taxon>Pseudomonadati</taxon>
        <taxon>Pseudomonadota</taxon>
        <taxon>Alphaproteobacteria</taxon>
        <taxon>Rhodobacterales</taxon>
        <taxon>Roseobacteraceae</taxon>
        <taxon>Maritimibacter</taxon>
    </lineage>
</organism>
<evidence type="ECO:0000256" key="4">
    <source>
        <dbReference type="ARBA" id="ARBA00023136"/>
    </source>
</evidence>
<protein>
    <recommendedName>
        <fullName evidence="5">Inner membrane-spanning protein YciB</fullName>
    </recommendedName>
</protein>
<keyword evidence="7" id="KW-1185">Reference proteome</keyword>
<keyword evidence="5" id="KW-0997">Cell inner membrane</keyword>
<comment type="similarity">
    <text evidence="5">Belongs to the YciB family.</text>
</comment>
<dbReference type="HAMAP" id="MF_00189">
    <property type="entry name" value="YciB"/>
    <property type="match status" value="1"/>
</dbReference>
<feature type="transmembrane region" description="Helical" evidence="5">
    <location>
        <begin position="80"/>
        <end position="101"/>
    </location>
</feature>
<gene>
    <name evidence="5" type="primary">yciB</name>
    <name evidence="6" type="ORF">GQE99_05975</name>
</gene>
<dbReference type="Proteomes" id="UP000467322">
    <property type="component" value="Unassembled WGS sequence"/>
</dbReference>
<keyword evidence="4 5" id="KW-0472">Membrane</keyword>
<dbReference type="EMBL" id="WTUX01000010">
    <property type="protein sequence ID" value="MZR12565.1"/>
    <property type="molecule type" value="Genomic_DNA"/>
</dbReference>
<keyword evidence="2 5" id="KW-0812">Transmembrane</keyword>
<evidence type="ECO:0000256" key="5">
    <source>
        <dbReference type="HAMAP-Rule" id="MF_00189"/>
    </source>
</evidence>
<evidence type="ECO:0000313" key="6">
    <source>
        <dbReference type="EMBL" id="MZR12565.1"/>
    </source>
</evidence>
<dbReference type="RefSeq" id="WP_161350677.1">
    <property type="nucleotide sequence ID" value="NZ_WTUX01000010.1"/>
</dbReference>
<feature type="transmembrane region" description="Helical" evidence="5">
    <location>
        <begin position="145"/>
        <end position="165"/>
    </location>
</feature>
<comment type="function">
    <text evidence="5">Plays a role in cell envelope biogenesis, maintenance of cell envelope integrity and membrane homeostasis.</text>
</comment>
<sequence length="212" mass="23713">MSEVTDTKAAGTDGKKVNPWLRAALEYGPIIAFFVGYMIVRDMSFTVSGREYDGFLAVTAGFIPLQAICTFILWRVTGTISAIQIATVVLVAVMGGISIWLNDERFIKMKPTILYVFFFAVLAFGLLRGQSYIKVVMDHSVPMEHEGWMIVTRRLALFFAGLALANEAVWRTMSTDVWVNFKTFGLPLAIFGFFMAQSRVFQKYGIGDDEAE</sequence>
<evidence type="ECO:0000256" key="3">
    <source>
        <dbReference type="ARBA" id="ARBA00022989"/>
    </source>
</evidence>
<dbReference type="AlphaFoldDB" id="A0A845LXQ7"/>
<reference evidence="6 7" key="1">
    <citation type="submission" date="2019-12" db="EMBL/GenBank/DDBJ databases">
        <title>Maritimibacter sp. nov. sp. isolated from sea sand.</title>
        <authorList>
            <person name="Kim J."/>
            <person name="Jeong S.E."/>
            <person name="Jung H.S."/>
            <person name="Jeon C.O."/>
        </authorList>
    </citation>
    <scope>NUCLEOTIDE SEQUENCE [LARGE SCALE GENOMIC DNA]</scope>
    <source>
        <strain evidence="6 7">DP07</strain>
    </source>
</reference>
<evidence type="ECO:0000256" key="1">
    <source>
        <dbReference type="ARBA" id="ARBA00022475"/>
    </source>
</evidence>
<feature type="transmembrane region" description="Helical" evidence="5">
    <location>
        <begin position="177"/>
        <end position="196"/>
    </location>
</feature>
<dbReference type="GO" id="GO:0005886">
    <property type="term" value="C:plasma membrane"/>
    <property type="evidence" value="ECO:0007669"/>
    <property type="project" value="UniProtKB-SubCell"/>
</dbReference>
<evidence type="ECO:0000256" key="2">
    <source>
        <dbReference type="ARBA" id="ARBA00022692"/>
    </source>
</evidence>
<name>A0A845LXQ7_9RHOB</name>
<feature type="transmembrane region" description="Helical" evidence="5">
    <location>
        <begin position="52"/>
        <end position="74"/>
    </location>
</feature>
<evidence type="ECO:0000313" key="7">
    <source>
        <dbReference type="Proteomes" id="UP000467322"/>
    </source>
</evidence>
<keyword evidence="3 5" id="KW-1133">Transmembrane helix</keyword>
<feature type="transmembrane region" description="Helical" evidence="5">
    <location>
        <begin position="113"/>
        <end position="133"/>
    </location>
</feature>
<keyword evidence="1 5" id="KW-1003">Cell membrane</keyword>
<accession>A0A845LXQ7</accession>
<proteinExistence type="inferred from homology"/>
<dbReference type="InterPro" id="IPR006008">
    <property type="entry name" value="YciB"/>
</dbReference>
<dbReference type="PANTHER" id="PTHR36917:SF1">
    <property type="entry name" value="INNER MEMBRANE-SPANNING PROTEIN YCIB"/>
    <property type="match status" value="1"/>
</dbReference>